<reference evidence="3" key="2">
    <citation type="submission" date="2023-05" db="EMBL/GenBank/DDBJ databases">
        <authorList>
            <consortium name="Lawrence Berkeley National Laboratory"/>
            <person name="Steindorff A."/>
            <person name="Hensen N."/>
            <person name="Bonometti L."/>
            <person name="Westerberg I."/>
            <person name="Brannstrom I.O."/>
            <person name="Guillou S."/>
            <person name="Cros-Aarteil S."/>
            <person name="Calhoun S."/>
            <person name="Haridas S."/>
            <person name="Kuo A."/>
            <person name="Mondo S."/>
            <person name="Pangilinan J."/>
            <person name="Riley R."/>
            <person name="Labutti K."/>
            <person name="Andreopoulos B."/>
            <person name="Lipzen A."/>
            <person name="Chen C."/>
            <person name="Yanf M."/>
            <person name="Daum C."/>
            <person name="Ng V."/>
            <person name="Clum A."/>
            <person name="Ohm R."/>
            <person name="Martin F."/>
            <person name="Silar P."/>
            <person name="Natvig D."/>
            <person name="Lalanne C."/>
            <person name="Gautier V."/>
            <person name="Ament-Velasquez S.L."/>
            <person name="Kruys A."/>
            <person name="Hutchinson M.I."/>
            <person name="Powell A.J."/>
            <person name="Barry K."/>
            <person name="Miller A.N."/>
            <person name="Grigoriev I.V."/>
            <person name="Debuchy R."/>
            <person name="Gladieux P."/>
            <person name="Thoren M.H."/>
            <person name="Johannesson H."/>
        </authorList>
    </citation>
    <scope>NUCLEOTIDE SEQUENCE</scope>
    <source>
        <strain evidence="3">CBS 990.96</strain>
    </source>
</reference>
<protein>
    <recommendedName>
        <fullName evidence="2">Tyrosine specific protein phosphatases domain-containing protein</fullName>
    </recommendedName>
</protein>
<name>A0AAN7BN99_9PEZI</name>
<evidence type="ECO:0000313" key="4">
    <source>
        <dbReference type="Proteomes" id="UP001301958"/>
    </source>
</evidence>
<reference evidence="3" key="1">
    <citation type="journal article" date="2023" name="Mol. Phylogenet. Evol.">
        <title>Genome-scale phylogeny and comparative genomics of the fungal order Sordariales.</title>
        <authorList>
            <person name="Hensen N."/>
            <person name="Bonometti L."/>
            <person name="Westerberg I."/>
            <person name="Brannstrom I.O."/>
            <person name="Guillou S."/>
            <person name="Cros-Aarteil S."/>
            <person name="Calhoun S."/>
            <person name="Haridas S."/>
            <person name="Kuo A."/>
            <person name="Mondo S."/>
            <person name="Pangilinan J."/>
            <person name="Riley R."/>
            <person name="LaButti K."/>
            <person name="Andreopoulos B."/>
            <person name="Lipzen A."/>
            <person name="Chen C."/>
            <person name="Yan M."/>
            <person name="Daum C."/>
            <person name="Ng V."/>
            <person name="Clum A."/>
            <person name="Steindorff A."/>
            <person name="Ohm R.A."/>
            <person name="Martin F."/>
            <person name="Silar P."/>
            <person name="Natvig D.O."/>
            <person name="Lalanne C."/>
            <person name="Gautier V."/>
            <person name="Ament-Velasquez S.L."/>
            <person name="Kruys A."/>
            <person name="Hutchinson M.I."/>
            <person name="Powell A.J."/>
            <person name="Barry K."/>
            <person name="Miller A.N."/>
            <person name="Grigoriev I.V."/>
            <person name="Debuchy R."/>
            <person name="Gladieux P."/>
            <person name="Hiltunen Thoren M."/>
            <person name="Johannesson H."/>
        </authorList>
    </citation>
    <scope>NUCLEOTIDE SEQUENCE</scope>
    <source>
        <strain evidence="3">CBS 990.96</strain>
    </source>
</reference>
<dbReference type="PROSITE" id="PS00383">
    <property type="entry name" value="TYR_PHOSPHATASE_1"/>
    <property type="match status" value="1"/>
</dbReference>
<dbReference type="PROSITE" id="PS50056">
    <property type="entry name" value="TYR_PHOSPHATASE_2"/>
    <property type="match status" value="1"/>
</dbReference>
<dbReference type="AlphaFoldDB" id="A0AAN7BN99"/>
<keyword evidence="4" id="KW-1185">Reference proteome</keyword>
<dbReference type="InterPro" id="IPR016130">
    <property type="entry name" value="Tyr_Pase_AS"/>
</dbReference>
<dbReference type="InterPro" id="IPR000387">
    <property type="entry name" value="Tyr_Pase_dom"/>
</dbReference>
<dbReference type="InterPro" id="IPR029021">
    <property type="entry name" value="Prot-tyrosine_phosphatase-like"/>
</dbReference>
<dbReference type="InterPro" id="IPR026893">
    <property type="entry name" value="Tyr/Ser_Pase_IphP-type"/>
</dbReference>
<dbReference type="GO" id="GO:0004721">
    <property type="term" value="F:phosphoprotein phosphatase activity"/>
    <property type="evidence" value="ECO:0007669"/>
    <property type="project" value="InterPro"/>
</dbReference>
<dbReference type="SUPFAM" id="SSF52799">
    <property type="entry name" value="(Phosphotyrosine protein) phosphatases II"/>
    <property type="match status" value="1"/>
</dbReference>
<evidence type="ECO:0000256" key="1">
    <source>
        <dbReference type="SAM" id="MobiDB-lite"/>
    </source>
</evidence>
<accession>A0AAN7BN99</accession>
<gene>
    <name evidence="3" type="ORF">QBC38DRAFT_480230</name>
</gene>
<proteinExistence type="predicted"/>
<sequence>MPSSPMVGVLRSSRKAQHSQRSPPILKSYVTLPIHKTPTSIKHLLSIQNNTPTMSSLLELAQTDVKSPIPPSLLAPALSSPPFLTVPGTFNTRDIGLIPGSLIKPGIIYRSGGFFMAGPYLPSEAKTILSQTLKIKKVFDLRSVREHDQAPDPDFGVGIEGVWDKPDELDAHVELSEFVDGQGEKGYAWMYMDVLKVYKGAIRKVLEAVRDGEFPVLFHCTAGRDRTGVVAGIILTLSGASPDVIVLDFLLTRIGYEPAREQLIAFALKGSFAENTEAPGFENLINLKESCWNAFLKAAEEAYGGLEGYVKGTLGFSEEEVSKMKDNLVVRN</sequence>
<dbReference type="PANTHER" id="PTHR31126">
    <property type="entry name" value="TYROSINE-PROTEIN PHOSPHATASE"/>
    <property type="match status" value="1"/>
</dbReference>
<evidence type="ECO:0000313" key="3">
    <source>
        <dbReference type="EMBL" id="KAK4226494.1"/>
    </source>
</evidence>
<dbReference type="EMBL" id="MU865346">
    <property type="protein sequence ID" value="KAK4226494.1"/>
    <property type="molecule type" value="Genomic_DNA"/>
</dbReference>
<feature type="domain" description="Tyrosine specific protein phosphatases" evidence="2">
    <location>
        <begin position="196"/>
        <end position="264"/>
    </location>
</feature>
<feature type="region of interest" description="Disordered" evidence="1">
    <location>
        <begin position="1"/>
        <end position="22"/>
    </location>
</feature>
<organism evidence="3 4">
    <name type="scientific">Podospora fimiseda</name>
    <dbReference type="NCBI Taxonomy" id="252190"/>
    <lineage>
        <taxon>Eukaryota</taxon>
        <taxon>Fungi</taxon>
        <taxon>Dikarya</taxon>
        <taxon>Ascomycota</taxon>
        <taxon>Pezizomycotina</taxon>
        <taxon>Sordariomycetes</taxon>
        <taxon>Sordariomycetidae</taxon>
        <taxon>Sordariales</taxon>
        <taxon>Podosporaceae</taxon>
        <taxon>Podospora</taxon>
    </lineage>
</organism>
<dbReference type="Proteomes" id="UP001301958">
    <property type="component" value="Unassembled WGS sequence"/>
</dbReference>
<comment type="caution">
    <text evidence="3">The sequence shown here is derived from an EMBL/GenBank/DDBJ whole genome shotgun (WGS) entry which is preliminary data.</text>
</comment>
<evidence type="ECO:0000259" key="2">
    <source>
        <dbReference type="PROSITE" id="PS50056"/>
    </source>
</evidence>
<dbReference type="PANTHER" id="PTHR31126:SF73">
    <property type="entry name" value="TYROSINE SPECIFIC PROTEIN PHOSPHATASES DOMAIN-CONTAINING PROTEIN"/>
    <property type="match status" value="1"/>
</dbReference>
<dbReference type="Gene3D" id="3.90.190.10">
    <property type="entry name" value="Protein tyrosine phosphatase superfamily"/>
    <property type="match status" value="1"/>
</dbReference>
<dbReference type="Pfam" id="PF13350">
    <property type="entry name" value="Y_phosphatase3"/>
    <property type="match status" value="1"/>
</dbReference>